<dbReference type="PROSITE" id="PS01124">
    <property type="entry name" value="HTH_ARAC_FAMILY_2"/>
    <property type="match status" value="1"/>
</dbReference>
<dbReference type="GO" id="GO:0000976">
    <property type="term" value="F:transcription cis-regulatory region binding"/>
    <property type="evidence" value="ECO:0007669"/>
    <property type="project" value="TreeGrafter"/>
</dbReference>
<keyword evidence="1" id="KW-0805">Transcription regulation</keyword>
<evidence type="ECO:0000259" key="4">
    <source>
        <dbReference type="PROSITE" id="PS01124"/>
    </source>
</evidence>
<keyword evidence="2" id="KW-0238">DNA-binding</keyword>
<dbReference type="GO" id="GO:0005829">
    <property type="term" value="C:cytosol"/>
    <property type="evidence" value="ECO:0007669"/>
    <property type="project" value="TreeGrafter"/>
</dbReference>
<protein>
    <submittedName>
        <fullName evidence="5">Transcriptional regulator, AraC family</fullName>
    </submittedName>
</protein>
<dbReference type="RefSeq" id="WP_084189087.1">
    <property type="nucleotide sequence ID" value="NZ_FTOH01000013.1"/>
</dbReference>
<dbReference type="SMART" id="SM00342">
    <property type="entry name" value="HTH_ARAC"/>
    <property type="match status" value="1"/>
</dbReference>
<evidence type="ECO:0000256" key="3">
    <source>
        <dbReference type="ARBA" id="ARBA00023163"/>
    </source>
</evidence>
<evidence type="ECO:0000313" key="6">
    <source>
        <dbReference type="Proteomes" id="UP000185639"/>
    </source>
</evidence>
<dbReference type="Proteomes" id="UP000185639">
    <property type="component" value="Unassembled WGS sequence"/>
</dbReference>
<dbReference type="InterPro" id="IPR018060">
    <property type="entry name" value="HTH_AraC"/>
</dbReference>
<feature type="domain" description="HTH araC/xylS-type" evidence="4">
    <location>
        <begin position="233"/>
        <end position="331"/>
    </location>
</feature>
<dbReference type="Pfam" id="PF12625">
    <property type="entry name" value="Arabinose_bd"/>
    <property type="match status" value="1"/>
</dbReference>
<name>A0A1N7Q2N6_9GAMM</name>
<dbReference type="PANTHER" id="PTHR47894">
    <property type="entry name" value="HTH-TYPE TRANSCRIPTIONAL REGULATOR GADX"/>
    <property type="match status" value="1"/>
</dbReference>
<dbReference type="Gene3D" id="1.10.10.60">
    <property type="entry name" value="Homeodomain-like"/>
    <property type="match status" value="1"/>
</dbReference>
<evidence type="ECO:0000256" key="1">
    <source>
        <dbReference type="ARBA" id="ARBA00023015"/>
    </source>
</evidence>
<dbReference type="InterPro" id="IPR020449">
    <property type="entry name" value="Tscrpt_reg_AraC-type_HTH"/>
</dbReference>
<dbReference type="EMBL" id="FTOH01000013">
    <property type="protein sequence ID" value="SIT17081.1"/>
    <property type="molecule type" value="Genomic_DNA"/>
</dbReference>
<dbReference type="InterPro" id="IPR032687">
    <property type="entry name" value="AraC-type_N"/>
</dbReference>
<organism evidence="5 6">
    <name type="scientific">Thalassolituus maritimus</name>
    <dbReference type="NCBI Taxonomy" id="484498"/>
    <lineage>
        <taxon>Bacteria</taxon>
        <taxon>Pseudomonadati</taxon>
        <taxon>Pseudomonadota</taxon>
        <taxon>Gammaproteobacteria</taxon>
        <taxon>Oceanospirillales</taxon>
        <taxon>Oceanospirillaceae</taxon>
        <taxon>Thalassolituus</taxon>
    </lineage>
</organism>
<dbReference type="STRING" id="484498.SAMN05421686_1133"/>
<gene>
    <name evidence="5" type="ORF">SAMN05421686_1133</name>
</gene>
<keyword evidence="3" id="KW-0804">Transcription</keyword>
<proteinExistence type="predicted"/>
<dbReference type="InterPro" id="IPR009057">
    <property type="entry name" value="Homeodomain-like_sf"/>
</dbReference>
<dbReference type="AlphaFoldDB" id="A0A1N7Q2N6"/>
<dbReference type="PRINTS" id="PR00032">
    <property type="entry name" value="HTHARAC"/>
</dbReference>
<dbReference type="SUPFAM" id="SSF46689">
    <property type="entry name" value="Homeodomain-like"/>
    <property type="match status" value="1"/>
</dbReference>
<dbReference type="Pfam" id="PF12833">
    <property type="entry name" value="HTH_18"/>
    <property type="match status" value="1"/>
</dbReference>
<sequence>MGIAVRVNGSWVRLLIDWMDNVQLAAPSLRATIAAYAPTDIVPLERWQEMLTEAFDLRPDLKHSSIAVATHVTPRHVGVLGYLITACDTLGQALVTYQRYETLFYGMPLAKPKVSAHSAGIYWKPDPPRAEAEEVAIIALVHFIRNQVDESLPLALTKVSFCHESTPAHQMALQEYFGCDVEMGAEATGIEFPHAVLKLPLLQREPGLRELLEAQAAAMLRALPENDTNEFERQVQAQLVKMLPEGEANIEALAKKLHCSVRTLQRRLGVKNLTWKGLLDSTREQLARQYLQDKGLSLLDIALLLGYRDQGTFTRSFRRWSGTTPLAYRKSFSKSESKPESEQSSR</sequence>
<keyword evidence="6" id="KW-1185">Reference proteome</keyword>
<dbReference type="OrthoDB" id="5722175at2"/>
<evidence type="ECO:0000313" key="5">
    <source>
        <dbReference type="EMBL" id="SIT17081.1"/>
    </source>
</evidence>
<dbReference type="PANTHER" id="PTHR47894:SF4">
    <property type="entry name" value="HTH-TYPE TRANSCRIPTIONAL REGULATOR GADX"/>
    <property type="match status" value="1"/>
</dbReference>
<accession>A0A1N7Q2N6</accession>
<evidence type="ECO:0000256" key="2">
    <source>
        <dbReference type="ARBA" id="ARBA00023125"/>
    </source>
</evidence>
<dbReference type="GO" id="GO:0003700">
    <property type="term" value="F:DNA-binding transcription factor activity"/>
    <property type="evidence" value="ECO:0007669"/>
    <property type="project" value="InterPro"/>
</dbReference>
<reference evidence="6" key="1">
    <citation type="submission" date="2017-01" db="EMBL/GenBank/DDBJ databases">
        <authorList>
            <person name="Varghese N."/>
            <person name="Submissions S."/>
        </authorList>
    </citation>
    <scope>NUCLEOTIDE SEQUENCE [LARGE SCALE GENOMIC DNA]</scope>
    <source>
        <strain evidence="6">DSM 24913</strain>
    </source>
</reference>